<evidence type="ECO:0000313" key="1">
    <source>
        <dbReference type="EMBL" id="ABR54727.1"/>
    </source>
</evidence>
<dbReference type="GeneID" id="5324531"/>
<accession>A6UQF5</accession>
<dbReference type="RefSeq" id="WP_011972628.1">
    <property type="nucleotide sequence ID" value="NC_009634.1"/>
</dbReference>
<dbReference type="AlphaFoldDB" id="A6UQF5"/>
<gene>
    <name evidence="1" type="ordered locus">Mevan_0821</name>
</gene>
<dbReference type="eggNOG" id="arCOG06593">
    <property type="taxonomic scope" value="Archaea"/>
</dbReference>
<proteinExistence type="predicted"/>
<dbReference type="HOGENOM" id="CLU_138333_0_0_2"/>
<organism evidence="1 2">
    <name type="scientific">Methanococcus vannielii (strain ATCC 35089 / DSM 1224 / JCM 13029 / OCM 148 / SB)</name>
    <dbReference type="NCBI Taxonomy" id="406327"/>
    <lineage>
        <taxon>Archaea</taxon>
        <taxon>Methanobacteriati</taxon>
        <taxon>Methanobacteriota</taxon>
        <taxon>Methanomada group</taxon>
        <taxon>Methanococci</taxon>
        <taxon>Methanococcales</taxon>
        <taxon>Methanococcaceae</taxon>
        <taxon>Methanococcus</taxon>
    </lineage>
</organism>
<reference evidence="1" key="1">
    <citation type="submission" date="2007-06" db="EMBL/GenBank/DDBJ databases">
        <title>Complete sequence of Methanococcus vannielii SB.</title>
        <authorList>
            <consortium name="US DOE Joint Genome Institute"/>
            <person name="Copeland A."/>
            <person name="Lucas S."/>
            <person name="Lapidus A."/>
            <person name="Barry K."/>
            <person name="Glavina del Rio T."/>
            <person name="Dalin E."/>
            <person name="Tice H."/>
            <person name="Pitluck S."/>
            <person name="Chain P."/>
            <person name="Malfatti S."/>
            <person name="Shin M."/>
            <person name="Vergez L."/>
            <person name="Schmutz J."/>
            <person name="Larimer F."/>
            <person name="Land M."/>
            <person name="Hauser L."/>
            <person name="Kyrpides N."/>
            <person name="Anderson I."/>
            <person name="Sieprawska-Lupa M."/>
            <person name="Whitman W.B."/>
            <person name="Richardson P."/>
        </authorList>
    </citation>
    <scope>NUCLEOTIDE SEQUENCE [LARGE SCALE GENOMIC DNA]</scope>
    <source>
        <strain evidence="1">SB</strain>
    </source>
</reference>
<dbReference type="Proteomes" id="UP000001107">
    <property type="component" value="Chromosome"/>
</dbReference>
<name>A6UQF5_METVS</name>
<dbReference type="KEGG" id="mvn:Mevan_0821"/>
<keyword evidence="2" id="KW-1185">Reference proteome</keyword>
<sequence>MTTKTVKTEIKTTKLSSEFLKYTKNFSKSINSNFNTISPLDYLYIVMDTMHMFRLLELEIDGKILSESERKTVELLKKYKKWEYVKPFSENYVVFSTLRCEKFGIEYKLLIPDEKNTDFDNQIYSAILPNKKIITAIYKLFIKIACNFCKP</sequence>
<dbReference type="EMBL" id="CP000742">
    <property type="protein sequence ID" value="ABR54727.1"/>
    <property type="molecule type" value="Genomic_DNA"/>
</dbReference>
<protein>
    <submittedName>
        <fullName evidence="1">Uncharacterized protein</fullName>
    </submittedName>
</protein>
<evidence type="ECO:0000313" key="2">
    <source>
        <dbReference type="Proteomes" id="UP000001107"/>
    </source>
</evidence>
<dbReference type="OrthoDB" id="60431at2157"/>